<evidence type="ECO:0000259" key="1">
    <source>
        <dbReference type="PROSITE" id="PS50853"/>
    </source>
</evidence>
<feature type="non-terminal residue" evidence="2">
    <location>
        <position position="1"/>
    </location>
</feature>
<dbReference type="Proteomes" id="UP001529510">
    <property type="component" value="Unassembled WGS sequence"/>
</dbReference>
<dbReference type="SUPFAM" id="SSF49265">
    <property type="entry name" value="Fibronectin type III"/>
    <property type="match status" value="1"/>
</dbReference>
<evidence type="ECO:0000313" key="3">
    <source>
        <dbReference type="Proteomes" id="UP001529510"/>
    </source>
</evidence>
<feature type="domain" description="Fibronectin type-III" evidence="1">
    <location>
        <begin position="1"/>
        <end position="60"/>
    </location>
</feature>
<gene>
    <name evidence="2" type="ORF">M9458_018711</name>
</gene>
<dbReference type="CDD" id="cd00063">
    <property type="entry name" value="FN3"/>
    <property type="match status" value="2"/>
</dbReference>
<organism evidence="2 3">
    <name type="scientific">Cirrhinus mrigala</name>
    <name type="common">Mrigala</name>
    <dbReference type="NCBI Taxonomy" id="683832"/>
    <lineage>
        <taxon>Eukaryota</taxon>
        <taxon>Metazoa</taxon>
        <taxon>Chordata</taxon>
        <taxon>Craniata</taxon>
        <taxon>Vertebrata</taxon>
        <taxon>Euteleostomi</taxon>
        <taxon>Actinopterygii</taxon>
        <taxon>Neopterygii</taxon>
        <taxon>Teleostei</taxon>
        <taxon>Ostariophysi</taxon>
        <taxon>Cypriniformes</taxon>
        <taxon>Cyprinidae</taxon>
        <taxon>Labeoninae</taxon>
        <taxon>Labeonini</taxon>
        <taxon>Cirrhinus</taxon>
    </lineage>
</organism>
<dbReference type="InterPro" id="IPR013783">
    <property type="entry name" value="Ig-like_fold"/>
</dbReference>
<feature type="domain" description="Fibronectin type-III" evidence="1">
    <location>
        <begin position="64"/>
        <end position="163"/>
    </location>
</feature>
<dbReference type="SMART" id="SM00060">
    <property type="entry name" value="FN3"/>
    <property type="match status" value="1"/>
</dbReference>
<dbReference type="PRINTS" id="PR00014">
    <property type="entry name" value="FNTYPEIII"/>
</dbReference>
<dbReference type="PANTHER" id="PTHR46957">
    <property type="entry name" value="CYTOKINE RECEPTOR"/>
    <property type="match status" value="1"/>
</dbReference>
<reference evidence="2 3" key="1">
    <citation type="submission" date="2024-05" db="EMBL/GenBank/DDBJ databases">
        <title>Genome sequencing and assembly of Indian major carp, Cirrhinus mrigala (Hamilton, 1822).</title>
        <authorList>
            <person name="Mohindra V."/>
            <person name="Chowdhury L.M."/>
            <person name="Lal K."/>
            <person name="Jena J.K."/>
        </authorList>
    </citation>
    <scope>NUCLEOTIDE SEQUENCE [LARGE SCALE GENOMIC DNA]</scope>
    <source>
        <strain evidence="2">CM1030</strain>
        <tissue evidence="2">Blood</tissue>
    </source>
</reference>
<dbReference type="InterPro" id="IPR050713">
    <property type="entry name" value="RTP_Phos/Ushers"/>
</dbReference>
<dbReference type="PROSITE" id="PS50853">
    <property type="entry name" value="FN3"/>
    <property type="match status" value="2"/>
</dbReference>
<dbReference type="Gene3D" id="2.60.40.10">
    <property type="entry name" value="Immunoglobulins"/>
    <property type="match status" value="2"/>
</dbReference>
<dbReference type="GO" id="GO:0016020">
    <property type="term" value="C:membrane"/>
    <property type="evidence" value="ECO:0007669"/>
    <property type="project" value="UniProtKB-SubCell"/>
</dbReference>
<dbReference type="InterPro" id="IPR003961">
    <property type="entry name" value="FN3_dom"/>
</dbReference>
<name>A0ABD0QLW1_CIRMR</name>
<accession>A0ABD0QLW1</accession>
<proteinExistence type="predicted"/>
<dbReference type="Pfam" id="PF00041">
    <property type="entry name" value="fn3"/>
    <property type="match status" value="1"/>
</dbReference>
<feature type="non-terminal residue" evidence="2">
    <location>
        <position position="167"/>
    </location>
</feature>
<comment type="caution">
    <text evidence="2">The sequence shown here is derived from an EMBL/GenBank/DDBJ whole genome shotgun (WGS) entry which is preliminary data.</text>
</comment>
<sequence length="167" mass="18878">VKYWIYGDPEADAQVVDVKTPYTELTNLYPYCDYEMRVCGYNALGEGNYSDIIQCQTLEDVPGEPGRLAFNVISPTVTQVSWAEPAETNGVITAYEVIYTPIDEDKKPIGPSKKVMIDNPKKRMLLIENLQPSQTYCYKVRARNKVGWGPYRDATINLATQPTRPMS</sequence>
<keyword evidence="3" id="KW-1185">Reference proteome</keyword>
<dbReference type="EMBL" id="JAMKFB020000008">
    <property type="protein sequence ID" value="KAL0187041.1"/>
    <property type="molecule type" value="Genomic_DNA"/>
</dbReference>
<dbReference type="AlphaFoldDB" id="A0ABD0QLW1"/>
<protein>
    <recommendedName>
        <fullName evidence="1">Fibronectin type-III domain-containing protein</fullName>
    </recommendedName>
</protein>
<dbReference type="PANTHER" id="PTHR46957:SF3">
    <property type="entry name" value="CYTOKINE RECEPTOR"/>
    <property type="match status" value="1"/>
</dbReference>
<dbReference type="InterPro" id="IPR036116">
    <property type="entry name" value="FN3_sf"/>
</dbReference>
<evidence type="ECO:0000313" key="2">
    <source>
        <dbReference type="EMBL" id="KAL0187041.1"/>
    </source>
</evidence>